<dbReference type="EMBL" id="JASBWV010000049">
    <property type="protein sequence ID" value="KAJ9114969.1"/>
    <property type="molecule type" value="Genomic_DNA"/>
</dbReference>
<organism evidence="1 2">
    <name type="scientific">Naganishia onofrii</name>
    <dbReference type="NCBI Taxonomy" id="1851511"/>
    <lineage>
        <taxon>Eukaryota</taxon>
        <taxon>Fungi</taxon>
        <taxon>Dikarya</taxon>
        <taxon>Basidiomycota</taxon>
        <taxon>Agaricomycotina</taxon>
        <taxon>Tremellomycetes</taxon>
        <taxon>Filobasidiales</taxon>
        <taxon>Filobasidiaceae</taxon>
        <taxon>Naganishia</taxon>
    </lineage>
</organism>
<accession>A0ACC2WT78</accession>
<sequence>MKTLTQFLPSRLKETESVVSQPPASLMSSKPEACAPTESSLGINRAACYQNMTPPAYDEVAKDCDAALRLDALGRDEEALRDFTATTTMEKFQNGAAAASVEPVLKKIATKKDGRDDQTNPEFPTLPASTDTGHNTFSLALDAQSAGDYVAFMLVIEALEQGISPDWKQGQASSCLGDSAGAKEDFEKSLDLVPDYVQSLVKIASVYTEMGMSNLCRASERVLTEYQWIHLLLVGHIGDAAGAFGDFGAAIRHNPNDPDIYYHRGQLYFVTNAFDKAIEGHKEIPVGYRQGGEAS</sequence>
<name>A0ACC2WT78_9TREE</name>
<comment type="caution">
    <text evidence="1">The sequence shown here is derived from an EMBL/GenBank/DDBJ whole genome shotgun (WGS) entry which is preliminary data.</text>
</comment>
<proteinExistence type="predicted"/>
<gene>
    <name evidence="1" type="ORF">QFC24_007085</name>
</gene>
<reference evidence="1" key="1">
    <citation type="submission" date="2023-04" db="EMBL/GenBank/DDBJ databases">
        <title>Draft Genome sequencing of Naganishia species isolated from polar environments using Oxford Nanopore Technology.</title>
        <authorList>
            <person name="Leo P."/>
            <person name="Venkateswaran K."/>
        </authorList>
    </citation>
    <scope>NUCLEOTIDE SEQUENCE</scope>
    <source>
        <strain evidence="1">DBVPG 5303</strain>
    </source>
</reference>
<dbReference type="Proteomes" id="UP001234202">
    <property type="component" value="Unassembled WGS sequence"/>
</dbReference>
<keyword evidence="2" id="KW-1185">Reference proteome</keyword>
<evidence type="ECO:0000313" key="2">
    <source>
        <dbReference type="Proteomes" id="UP001234202"/>
    </source>
</evidence>
<evidence type="ECO:0000313" key="1">
    <source>
        <dbReference type="EMBL" id="KAJ9114969.1"/>
    </source>
</evidence>
<protein>
    <submittedName>
        <fullName evidence="1">Uncharacterized protein</fullName>
    </submittedName>
</protein>